<dbReference type="InterPro" id="IPR026444">
    <property type="entry name" value="Secre_tail"/>
</dbReference>
<dbReference type="SUPFAM" id="SSF52743">
    <property type="entry name" value="Subtilisin-like"/>
    <property type="match status" value="1"/>
</dbReference>
<feature type="domain" description="Secretion system C-terminal sorting" evidence="3">
    <location>
        <begin position="853"/>
        <end position="927"/>
    </location>
</feature>
<dbReference type="Gene3D" id="3.40.50.200">
    <property type="entry name" value="Peptidase S8/S53 domain"/>
    <property type="match status" value="1"/>
</dbReference>
<dbReference type="Pfam" id="PF00082">
    <property type="entry name" value="Peptidase_S8"/>
    <property type="match status" value="1"/>
</dbReference>
<dbReference type="AlphaFoldDB" id="A0A974WG68"/>
<dbReference type="Pfam" id="PF18962">
    <property type="entry name" value="Por_Secre_tail"/>
    <property type="match status" value="1"/>
</dbReference>
<dbReference type="RefSeq" id="WP_205720968.1">
    <property type="nucleotide sequence ID" value="NZ_CP070608.1"/>
</dbReference>
<dbReference type="InterPro" id="IPR000209">
    <property type="entry name" value="Peptidase_S8/S53_dom"/>
</dbReference>
<dbReference type="GO" id="GO:0006508">
    <property type="term" value="P:proteolysis"/>
    <property type="evidence" value="ECO:0007669"/>
    <property type="project" value="InterPro"/>
</dbReference>
<dbReference type="InterPro" id="IPR051048">
    <property type="entry name" value="Peptidase_S8/S53_subtilisin"/>
</dbReference>
<dbReference type="Gene3D" id="2.60.120.380">
    <property type="match status" value="1"/>
</dbReference>
<evidence type="ECO:0000313" key="5">
    <source>
        <dbReference type="Proteomes" id="UP000662783"/>
    </source>
</evidence>
<protein>
    <submittedName>
        <fullName evidence="4">S8 family peptidase</fullName>
    </submittedName>
</protein>
<accession>A0A974WG68</accession>
<evidence type="ECO:0000259" key="2">
    <source>
        <dbReference type="Pfam" id="PF00082"/>
    </source>
</evidence>
<sequence>MFKASKSFYLSFLLQFILVSFTYSQTSIDTYLSKFEAKRVAASTRTSSEYVLIKLSESLEQYSLNQSGITVYRILDSRHIIGKINNAIEIEIEAVYRINNQWKLTDEIVFDNQFDDDLVFKATDSYSCSNCKKIAPNLYSVKYDKDLLEELLSDNEIIYVGSESLVPTVESRVLDMNLNPNKINVIHNLRPDLNGEGIVVSIQEQLFDKVDIDLLGRSINSSLESNVVDNHATEMSTIIAGAGNSFITGRGVADAAQITSSDFTSIVPDDASDFINLNAFIQNHSYGTEIENFYGALAEAYDQSSIDNTQLLHVFSSGNLGESTPESGTYAGLEGTANLTGNFKQSKNSLVVGSVDTVNNQPVFVSVGPAYDGRIKPELVAYSAVGASNSAALVSGVAALLQQEYKAINNEYPESALLKAALINGADDVGAKGIDFQTGYGSLNAKKSLQIITNSQFFSGSLTNGEESIVNLTVPPNAVNLKVTLCWTDVPGLPNSSKSLINDLDIKLEKDDITTLPWVLNETPSGISNEPTRDADHLNNVELISIEVPEGGDYNVVVQGFDIAGSPQPFYVTYSYDILDSFEWTFPTSTDNMPYNGETASYFRWETTLIGSGRLEYSIDDGNEWLLIDDNVNLEKGYYRWQPPSMTAHGRARIIVNGDIHETDLFAISRPLNVRVLFNCADSLLVSWPKIEGVVDYQLSTITNSNYLENFSITSDTSMIINRNQLSTNFLTVKPRFANPPELIGSPTFDVDLLGTNCFISSFSANVVENQIQLDLSLDLTYGAKEVMFETLESEQVFNLGTMPVVNLVTTGIDTDPSNGLNRYRATLLFDNGEQLVSDTIGVYYLEESKVLVFPNPLSSEDFLSVLTKDFDGSSITFQLINREGQLIFEDVLFSTSNSIALPDVTSGLYFYRIITNEGTITERLFILRE</sequence>
<dbReference type="NCBIfam" id="TIGR04183">
    <property type="entry name" value="Por_Secre_tail"/>
    <property type="match status" value="1"/>
</dbReference>
<evidence type="ECO:0000259" key="3">
    <source>
        <dbReference type="Pfam" id="PF18962"/>
    </source>
</evidence>
<evidence type="ECO:0000313" key="4">
    <source>
        <dbReference type="EMBL" id="QSE96452.1"/>
    </source>
</evidence>
<name>A0A974WG68_9BACT</name>
<keyword evidence="5" id="KW-1185">Reference proteome</keyword>
<dbReference type="InterPro" id="IPR036852">
    <property type="entry name" value="Peptidase_S8/S53_dom_sf"/>
</dbReference>
<reference evidence="4" key="1">
    <citation type="submission" date="2021-02" db="EMBL/GenBank/DDBJ databases">
        <title>Fulvivirga sp. S481 isolated from sea water.</title>
        <authorList>
            <person name="Bae S.S."/>
            <person name="Baek K."/>
        </authorList>
    </citation>
    <scope>NUCLEOTIDE SEQUENCE</scope>
    <source>
        <strain evidence="4">S481</strain>
    </source>
</reference>
<dbReference type="Proteomes" id="UP000662783">
    <property type="component" value="Chromosome"/>
</dbReference>
<feature type="domain" description="Peptidase S8/S53" evidence="2">
    <location>
        <begin position="228"/>
        <end position="441"/>
    </location>
</feature>
<dbReference type="PANTHER" id="PTHR43399:SF4">
    <property type="entry name" value="CELL WALL-ASSOCIATED PROTEASE"/>
    <property type="match status" value="1"/>
</dbReference>
<dbReference type="EMBL" id="CP070608">
    <property type="protein sequence ID" value="QSE96452.1"/>
    <property type="molecule type" value="Genomic_DNA"/>
</dbReference>
<dbReference type="GO" id="GO:0004252">
    <property type="term" value="F:serine-type endopeptidase activity"/>
    <property type="evidence" value="ECO:0007669"/>
    <property type="project" value="InterPro"/>
</dbReference>
<proteinExistence type="inferred from homology"/>
<comment type="similarity">
    <text evidence="1">Belongs to the peptidase S8 family.</text>
</comment>
<gene>
    <name evidence="4" type="ORF">JR347_12680</name>
</gene>
<evidence type="ECO:0000256" key="1">
    <source>
        <dbReference type="ARBA" id="ARBA00011073"/>
    </source>
</evidence>
<dbReference type="PANTHER" id="PTHR43399">
    <property type="entry name" value="SUBTILISIN-RELATED"/>
    <property type="match status" value="1"/>
</dbReference>
<organism evidence="4 5">
    <name type="scientific">Fulvivirga lutea</name>
    <dbReference type="NCBI Taxonomy" id="2810512"/>
    <lineage>
        <taxon>Bacteria</taxon>
        <taxon>Pseudomonadati</taxon>
        <taxon>Bacteroidota</taxon>
        <taxon>Cytophagia</taxon>
        <taxon>Cytophagales</taxon>
        <taxon>Fulvivirgaceae</taxon>
        <taxon>Fulvivirga</taxon>
    </lineage>
</organism>
<dbReference type="KEGG" id="fuv:JR347_12680"/>